<protein>
    <submittedName>
        <fullName evidence="6">RNA polymerase sigma-S factor</fullName>
    </submittedName>
</protein>
<gene>
    <name evidence="6" type="primary">rpoS</name>
    <name evidence="6" type="ORF">VPR01S_01_01260</name>
</gene>
<dbReference type="CDD" id="cd06171">
    <property type="entry name" value="Sigma70_r4"/>
    <property type="match status" value="1"/>
</dbReference>
<keyword evidence="4" id="KW-0804">Transcription</keyword>
<dbReference type="InterPro" id="IPR009042">
    <property type="entry name" value="RNA_pol_sigma70_r1_2"/>
</dbReference>
<dbReference type="InterPro" id="IPR007627">
    <property type="entry name" value="RNA_pol_sigma70_r2"/>
</dbReference>
<dbReference type="GO" id="GO:0016987">
    <property type="term" value="F:sigma factor activity"/>
    <property type="evidence" value="ECO:0007669"/>
    <property type="project" value="UniProtKB-KW"/>
</dbReference>
<evidence type="ECO:0000256" key="4">
    <source>
        <dbReference type="ARBA" id="ARBA00023163"/>
    </source>
</evidence>
<dbReference type="InterPro" id="IPR000943">
    <property type="entry name" value="RNA_pol_sigma70"/>
</dbReference>
<dbReference type="InterPro" id="IPR007630">
    <property type="entry name" value="RNA_pol_sigma70_r4"/>
</dbReference>
<dbReference type="SUPFAM" id="SSF88946">
    <property type="entry name" value="Sigma2 domain of RNA polymerase sigma factors"/>
    <property type="match status" value="1"/>
</dbReference>
<dbReference type="PIRSF" id="PIRSF000770">
    <property type="entry name" value="RNA_pol_sigma-SigE/K"/>
    <property type="match status" value="1"/>
</dbReference>
<dbReference type="Proteomes" id="UP000016570">
    <property type="component" value="Unassembled WGS sequence"/>
</dbReference>
<dbReference type="PANTHER" id="PTHR30603:SF67">
    <property type="entry name" value="RNA POLYMERASE SIGMA FACTOR RPOS"/>
    <property type="match status" value="1"/>
</dbReference>
<proteinExistence type="predicted"/>
<evidence type="ECO:0000313" key="7">
    <source>
        <dbReference type="Proteomes" id="UP000016570"/>
    </source>
</evidence>
<dbReference type="InterPro" id="IPR036388">
    <property type="entry name" value="WH-like_DNA-bd_sf"/>
</dbReference>
<dbReference type="InterPro" id="IPR050239">
    <property type="entry name" value="Sigma-70_RNA_pol_init_factors"/>
</dbReference>
<dbReference type="SUPFAM" id="SSF88659">
    <property type="entry name" value="Sigma3 and sigma4 domains of RNA polymerase sigma factors"/>
    <property type="match status" value="2"/>
</dbReference>
<dbReference type="PANTHER" id="PTHR30603">
    <property type="entry name" value="RNA POLYMERASE SIGMA FACTOR RPO"/>
    <property type="match status" value="1"/>
</dbReference>
<dbReference type="Gene3D" id="1.10.601.10">
    <property type="entry name" value="RNA Polymerase Primary Sigma Factor"/>
    <property type="match status" value="1"/>
</dbReference>
<dbReference type="InterPro" id="IPR013325">
    <property type="entry name" value="RNA_pol_sigma_r2"/>
</dbReference>
<dbReference type="NCBIfam" id="TIGR02937">
    <property type="entry name" value="sigma70-ECF"/>
    <property type="match status" value="1"/>
</dbReference>
<accession>U3BF60</accession>
<dbReference type="PRINTS" id="PR00046">
    <property type="entry name" value="SIGMA70FCT"/>
</dbReference>
<dbReference type="InterPro" id="IPR013324">
    <property type="entry name" value="RNA_pol_sigma_r3/r4-like"/>
</dbReference>
<dbReference type="Gene3D" id="1.10.10.10">
    <property type="entry name" value="Winged helix-like DNA-binding domain superfamily/Winged helix DNA-binding domain"/>
    <property type="match status" value="2"/>
</dbReference>
<evidence type="ECO:0000256" key="1">
    <source>
        <dbReference type="ARBA" id="ARBA00023015"/>
    </source>
</evidence>
<dbReference type="Pfam" id="PF04545">
    <property type="entry name" value="Sigma70_r4"/>
    <property type="match status" value="1"/>
</dbReference>
<keyword evidence="7" id="KW-1185">Reference proteome</keyword>
<dbReference type="STRING" id="1219065.VPR01S_01_01260"/>
<evidence type="ECO:0000313" key="6">
    <source>
        <dbReference type="EMBL" id="GAD65353.1"/>
    </source>
</evidence>
<dbReference type="eggNOG" id="COG0568">
    <property type="taxonomic scope" value="Bacteria"/>
</dbReference>
<keyword evidence="1" id="KW-0805">Transcription regulation</keyword>
<keyword evidence="3" id="KW-0238">DNA-binding</keyword>
<evidence type="ECO:0000256" key="2">
    <source>
        <dbReference type="ARBA" id="ARBA00023082"/>
    </source>
</evidence>
<dbReference type="Pfam" id="PF04542">
    <property type="entry name" value="Sigma70_r2"/>
    <property type="match status" value="1"/>
</dbReference>
<dbReference type="EMBL" id="BATJ01000001">
    <property type="protein sequence ID" value="GAD65353.1"/>
    <property type="molecule type" value="Genomic_DNA"/>
</dbReference>
<organism evidence="6 7">
    <name type="scientific">Vibrio proteolyticus NBRC 13287</name>
    <dbReference type="NCBI Taxonomy" id="1219065"/>
    <lineage>
        <taxon>Bacteria</taxon>
        <taxon>Pseudomonadati</taxon>
        <taxon>Pseudomonadota</taxon>
        <taxon>Gammaproteobacteria</taxon>
        <taxon>Vibrionales</taxon>
        <taxon>Vibrionaceae</taxon>
        <taxon>Vibrio</taxon>
    </lineage>
</organism>
<dbReference type="RefSeq" id="WP_021703345.1">
    <property type="nucleotide sequence ID" value="NZ_BATJ01000001.1"/>
</dbReference>
<keyword evidence="2" id="KW-0731">Sigma factor</keyword>
<dbReference type="GO" id="GO:0006352">
    <property type="term" value="P:DNA-templated transcription initiation"/>
    <property type="evidence" value="ECO:0007669"/>
    <property type="project" value="InterPro"/>
</dbReference>
<evidence type="ECO:0000256" key="3">
    <source>
        <dbReference type="ARBA" id="ARBA00023125"/>
    </source>
</evidence>
<name>U3BF60_VIBPR</name>
<dbReference type="GO" id="GO:0003677">
    <property type="term" value="F:DNA binding"/>
    <property type="evidence" value="ECO:0007669"/>
    <property type="project" value="UniProtKB-KW"/>
</dbReference>
<dbReference type="PROSITE" id="PS00715">
    <property type="entry name" value="SIGMA70_1"/>
    <property type="match status" value="1"/>
</dbReference>
<sequence>MYNGRALNKPGAETLTGVAHEVESPQDPYAKYINDIVGVDLLSPEQEVHYARLARQGERSARDVLIESNLRLVVKIARKYTRRGNHSHGLLDLIEEGNIGLMKAIDKFDPELGYRFSTYAVWWIRESIESSLMNNSRTVRLPIHVQKEIFKLSRDAKEVGLELRRDPSVTELAQKTNRSVEQVSELIDLSGFIESSASVSTFDSPAFTLEQYQDEVTAEPHNTCQQTALMSGLEKHVDSLPDKHRTIVIHRYGLFGQEVKTLDWLGNEFGLSKERVRQLQAEAIRKLRNKLSFDGWMD</sequence>
<comment type="caution">
    <text evidence="6">The sequence shown here is derived from an EMBL/GenBank/DDBJ whole genome shotgun (WGS) entry which is preliminary data.</text>
</comment>
<reference evidence="6 7" key="1">
    <citation type="submission" date="2013-09" db="EMBL/GenBank/DDBJ databases">
        <title>Whole genome shotgun sequence of Vibrio proteolyticus NBRC 13287.</title>
        <authorList>
            <person name="Isaki S."/>
            <person name="Hosoyama A."/>
            <person name="Numata M."/>
            <person name="Hashimoto M."/>
            <person name="Hosoyama Y."/>
            <person name="Tsuchikane K."/>
            <person name="Noguchi M."/>
            <person name="Hirakata S."/>
            <person name="Ichikawa N."/>
            <person name="Ohji S."/>
            <person name="Yamazoe A."/>
            <person name="Fujita N."/>
        </authorList>
    </citation>
    <scope>NUCLEOTIDE SEQUENCE [LARGE SCALE GENOMIC DNA]</scope>
    <source>
        <strain evidence="6 7">NBRC 13287</strain>
    </source>
</reference>
<dbReference type="AlphaFoldDB" id="U3BF60"/>
<dbReference type="Pfam" id="PF00140">
    <property type="entry name" value="Sigma70_r1_2"/>
    <property type="match status" value="1"/>
</dbReference>
<evidence type="ECO:0000259" key="5">
    <source>
        <dbReference type="PROSITE" id="PS00715"/>
    </source>
</evidence>
<dbReference type="InterPro" id="IPR014284">
    <property type="entry name" value="RNA_pol_sigma-70_dom"/>
</dbReference>
<feature type="domain" description="RNA polymerase sigma-70" evidence="5">
    <location>
        <begin position="92"/>
        <end position="105"/>
    </location>
</feature>